<feature type="modified residue" description="4-aspartylphosphate" evidence="12">
    <location>
        <position position="616"/>
    </location>
</feature>
<dbReference type="SMART" id="SM00387">
    <property type="entry name" value="HATPase_c"/>
    <property type="match status" value="1"/>
</dbReference>
<evidence type="ECO:0000256" key="4">
    <source>
        <dbReference type="ARBA" id="ARBA00022553"/>
    </source>
</evidence>
<dbReference type="CDD" id="cd16922">
    <property type="entry name" value="HATPase_EvgS-ArcB-TorS-like"/>
    <property type="match status" value="1"/>
</dbReference>
<evidence type="ECO:0000256" key="6">
    <source>
        <dbReference type="ARBA" id="ARBA00022741"/>
    </source>
</evidence>
<dbReference type="PANTHER" id="PTHR45339:SF1">
    <property type="entry name" value="HYBRID SIGNAL TRANSDUCTION HISTIDINE KINASE J"/>
    <property type="match status" value="1"/>
</dbReference>
<evidence type="ECO:0000313" key="21">
    <source>
        <dbReference type="Proteomes" id="UP000297248"/>
    </source>
</evidence>
<dbReference type="InterPro" id="IPR001789">
    <property type="entry name" value="Sig_transdc_resp-reg_receiver"/>
</dbReference>
<dbReference type="GO" id="GO:0005524">
    <property type="term" value="F:ATP binding"/>
    <property type="evidence" value="ECO:0007669"/>
    <property type="project" value="UniProtKB-KW"/>
</dbReference>
<keyword evidence="13" id="KW-0175">Coiled coil</keyword>
<protein>
    <recommendedName>
        <fullName evidence="11">Sensory/regulatory protein RpfC</fullName>
        <ecNumber evidence="3">2.7.13.3</ecNumber>
    </recommendedName>
</protein>
<feature type="coiled-coil region" evidence="13">
    <location>
        <begin position="169"/>
        <end position="196"/>
    </location>
</feature>
<feature type="domain" description="Rhodanese" evidence="17">
    <location>
        <begin position="133"/>
        <end position="155"/>
    </location>
</feature>
<keyword evidence="7" id="KW-0418">Kinase</keyword>
<dbReference type="PROSITE" id="PS50110">
    <property type="entry name" value="RESPONSE_REGULATORY"/>
    <property type="match status" value="1"/>
</dbReference>
<dbReference type="AlphaFoldDB" id="A0A4Y8AAY7"/>
<evidence type="ECO:0000259" key="17">
    <source>
        <dbReference type="PROSITE" id="PS50206"/>
    </source>
</evidence>
<dbReference type="OrthoDB" id="9811889at2"/>
<reference evidence="20 21" key="1">
    <citation type="journal article" date="2016" name="Int. J. Syst. Evol. Microbiol.">
        <title>Proposal of Mucilaginibacter phyllosphaerae sp. nov. isolated from the phyllosphere of Galium album.</title>
        <authorList>
            <person name="Aydogan E.L."/>
            <person name="Busse H.J."/>
            <person name="Moser G."/>
            <person name="Muller C."/>
            <person name="Kampfer P."/>
            <person name="Glaeser S.P."/>
        </authorList>
    </citation>
    <scope>NUCLEOTIDE SEQUENCE [LARGE SCALE GENOMIC DNA]</scope>
    <source>
        <strain evidence="20 21">PP-F2FG21</strain>
    </source>
</reference>
<dbReference type="Pfam" id="PF00072">
    <property type="entry name" value="Response_reg"/>
    <property type="match status" value="1"/>
</dbReference>
<evidence type="ECO:0000313" key="22">
    <source>
        <dbReference type="Proteomes" id="UP000583101"/>
    </source>
</evidence>
<dbReference type="InterPro" id="IPR001763">
    <property type="entry name" value="Rhodanese-like_dom"/>
</dbReference>
<dbReference type="Gene3D" id="6.10.340.10">
    <property type="match status" value="1"/>
</dbReference>
<evidence type="ECO:0000259" key="15">
    <source>
        <dbReference type="PROSITE" id="PS50109"/>
    </source>
</evidence>
<dbReference type="GO" id="GO:0016020">
    <property type="term" value="C:membrane"/>
    <property type="evidence" value="ECO:0007669"/>
    <property type="project" value="UniProtKB-SubCell"/>
</dbReference>
<dbReference type="InterPro" id="IPR005467">
    <property type="entry name" value="His_kinase_dom"/>
</dbReference>
<dbReference type="EMBL" id="JACIEG010000003">
    <property type="protein sequence ID" value="MBB3969468.1"/>
    <property type="molecule type" value="Genomic_DNA"/>
</dbReference>
<proteinExistence type="predicted"/>
<dbReference type="Gene3D" id="3.30.565.10">
    <property type="entry name" value="Histidine kinase-like ATPase, C-terminal domain"/>
    <property type="match status" value="1"/>
</dbReference>
<evidence type="ECO:0000256" key="5">
    <source>
        <dbReference type="ARBA" id="ARBA00022679"/>
    </source>
</evidence>
<comment type="subunit">
    <text evidence="10">At low DSF concentrations, interacts with RpfF.</text>
</comment>
<evidence type="ECO:0000259" key="16">
    <source>
        <dbReference type="PROSITE" id="PS50110"/>
    </source>
</evidence>
<dbReference type="Proteomes" id="UP000583101">
    <property type="component" value="Unassembled WGS sequence"/>
</dbReference>
<feature type="domain" description="Response regulatory" evidence="16">
    <location>
        <begin position="567"/>
        <end position="684"/>
    </location>
</feature>
<evidence type="ECO:0000313" key="19">
    <source>
        <dbReference type="EMBL" id="MBB3969468.1"/>
    </source>
</evidence>
<dbReference type="InterPro" id="IPR036097">
    <property type="entry name" value="HisK_dim/P_sf"/>
</dbReference>
<dbReference type="SUPFAM" id="SSF52172">
    <property type="entry name" value="CheY-like"/>
    <property type="match status" value="1"/>
</dbReference>
<dbReference type="EMBL" id="SNQG01000004">
    <property type="protein sequence ID" value="TEW65751.1"/>
    <property type="molecule type" value="Genomic_DNA"/>
</dbReference>
<keyword evidence="14" id="KW-1133">Transmembrane helix</keyword>
<feature type="transmembrane region" description="Helical" evidence="14">
    <location>
        <begin position="18"/>
        <end position="40"/>
    </location>
</feature>
<evidence type="ECO:0000313" key="20">
    <source>
        <dbReference type="EMBL" id="TEW65751.1"/>
    </source>
</evidence>
<dbReference type="Gene3D" id="1.10.287.130">
    <property type="match status" value="1"/>
</dbReference>
<keyword evidence="4 12" id="KW-0597">Phosphoprotein</keyword>
<dbReference type="InterPro" id="IPR003594">
    <property type="entry name" value="HATPase_dom"/>
</dbReference>
<evidence type="ECO:0000256" key="7">
    <source>
        <dbReference type="ARBA" id="ARBA00022777"/>
    </source>
</evidence>
<evidence type="ECO:0000256" key="9">
    <source>
        <dbReference type="ARBA" id="ARBA00023012"/>
    </source>
</evidence>
<keyword evidence="5" id="KW-0808">Transferase</keyword>
<evidence type="ECO:0000256" key="8">
    <source>
        <dbReference type="ARBA" id="ARBA00022840"/>
    </source>
</evidence>
<dbReference type="PROSITE" id="PS50109">
    <property type="entry name" value="HIS_KIN"/>
    <property type="match status" value="1"/>
</dbReference>
<reference evidence="20" key="2">
    <citation type="submission" date="2019-03" db="EMBL/GenBank/DDBJ databases">
        <authorList>
            <person name="Yan Y.-Q."/>
            <person name="Du Z.-J."/>
        </authorList>
    </citation>
    <scope>NUCLEOTIDE SEQUENCE</scope>
    <source>
        <strain evidence="20">PP-F2FG21</strain>
    </source>
</reference>
<dbReference type="InterPro" id="IPR011006">
    <property type="entry name" value="CheY-like_superfamily"/>
</dbReference>
<dbReference type="RefSeq" id="WP_134336620.1">
    <property type="nucleotide sequence ID" value="NZ_BMCZ01000002.1"/>
</dbReference>
<evidence type="ECO:0000256" key="2">
    <source>
        <dbReference type="ARBA" id="ARBA00004370"/>
    </source>
</evidence>
<keyword evidence="22" id="KW-1185">Reference proteome</keyword>
<dbReference type="InterPro" id="IPR036890">
    <property type="entry name" value="HATPase_C_sf"/>
</dbReference>
<dbReference type="SUPFAM" id="SSF158472">
    <property type="entry name" value="HAMP domain-like"/>
    <property type="match status" value="1"/>
</dbReference>
<comment type="catalytic activity">
    <reaction evidence="1">
        <text>ATP + protein L-histidine = ADP + protein N-phospho-L-histidine.</text>
        <dbReference type="EC" id="2.7.13.3"/>
    </reaction>
</comment>
<dbReference type="Pfam" id="PF00672">
    <property type="entry name" value="HAMP"/>
    <property type="match status" value="1"/>
</dbReference>
<evidence type="ECO:0000256" key="3">
    <source>
        <dbReference type="ARBA" id="ARBA00012438"/>
    </source>
</evidence>
<name>A0A4Y8AAY7_9SPHI</name>
<dbReference type="PROSITE" id="PS50885">
    <property type="entry name" value="HAMP"/>
    <property type="match status" value="1"/>
</dbReference>
<accession>A0A4Y8AAY7</accession>
<dbReference type="GO" id="GO:0000155">
    <property type="term" value="F:phosphorelay sensor kinase activity"/>
    <property type="evidence" value="ECO:0007669"/>
    <property type="project" value="InterPro"/>
</dbReference>
<keyword evidence="9" id="KW-0902">Two-component regulatory system</keyword>
<dbReference type="Gene3D" id="3.40.50.2300">
    <property type="match status" value="1"/>
</dbReference>
<evidence type="ECO:0000256" key="1">
    <source>
        <dbReference type="ARBA" id="ARBA00000085"/>
    </source>
</evidence>
<dbReference type="EC" id="2.7.13.3" evidence="3"/>
<dbReference type="CDD" id="cd17546">
    <property type="entry name" value="REC_hyHK_CKI1_RcsC-like"/>
    <property type="match status" value="1"/>
</dbReference>
<feature type="coiled-coil region" evidence="13">
    <location>
        <begin position="280"/>
        <end position="310"/>
    </location>
</feature>
<dbReference type="SMART" id="SM00388">
    <property type="entry name" value="HisKA"/>
    <property type="match status" value="1"/>
</dbReference>
<dbReference type="Pfam" id="PF02518">
    <property type="entry name" value="HATPase_c"/>
    <property type="match status" value="1"/>
</dbReference>
<dbReference type="CDD" id="cd00082">
    <property type="entry name" value="HisKA"/>
    <property type="match status" value="1"/>
</dbReference>
<comment type="subcellular location">
    <subcellularLocation>
        <location evidence="2">Membrane</location>
    </subcellularLocation>
</comment>
<feature type="domain" description="Histidine kinase" evidence="15">
    <location>
        <begin position="317"/>
        <end position="538"/>
    </location>
</feature>
<dbReference type="PANTHER" id="PTHR45339">
    <property type="entry name" value="HYBRID SIGNAL TRANSDUCTION HISTIDINE KINASE J"/>
    <property type="match status" value="1"/>
</dbReference>
<keyword evidence="14" id="KW-0812">Transmembrane</keyword>
<dbReference type="CDD" id="cd06225">
    <property type="entry name" value="HAMP"/>
    <property type="match status" value="1"/>
</dbReference>
<evidence type="ECO:0000256" key="11">
    <source>
        <dbReference type="ARBA" id="ARBA00068150"/>
    </source>
</evidence>
<evidence type="ECO:0000259" key="18">
    <source>
        <dbReference type="PROSITE" id="PS50885"/>
    </source>
</evidence>
<gene>
    <name evidence="20" type="ORF">E2R65_11450</name>
    <name evidence="19" type="ORF">GGR35_002071</name>
</gene>
<evidence type="ECO:0000256" key="10">
    <source>
        <dbReference type="ARBA" id="ARBA00064003"/>
    </source>
</evidence>
<dbReference type="SMART" id="SM00448">
    <property type="entry name" value="REC"/>
    <property type="match status" value="1"/>
</dbReference>
<dbReference type="FunFam" id="3.30.565.10:FF:000010">
    <property type="entry name" value="Sensor histidine kinase RcsC"/>
    <property type="match status" value="1"/>
</dbReference>
<dbReference type="SUPFAM" id="SSF47384">
    <property type="entry name" value="Homodimeric domain of signal transducing histidine kinase"/>
    <property type="match status" value="1"/>
</dbReference>
<dbReference type="PROSITE" id="PS50206">
    <property type="entry name" value="RHODANESE_3"/>
    <property type="match status" value="1"/>
</dbReference>
<dbReference type="FunFam" id="1.10.287.130:FF:000002">
    <property type="entry name" value="Two-component osmosensing histidine kinase"/>
    <property type="match status" value="1"/>
</dbReference>
<dbReference type="InterPro" id="IPR003661">
    <property type="entry name" value="HisK_dim/P_dom"/>
</dbReference>
<dbReference type="InterPro" id="IPR003660">
    <property type="entry name" value="HAMP_dom"/>
</dbReference>
<dbReference type="Pfam" id="PF00512">
    <property type="entry name" value="HisKA"/>
    <property type="match status" value="1"/>
</dbReference>
<keyword evidence="14" id="KW-0472">Membrane</keyword>
<keyword evidence="8" id="KW-0067">ATP-binding</keyword>
<sequence>MIAALKNKVRDISISKKLYFTIAIMGLLIIVELCSLFFAITTLSSVRAYVAGEGLWSKAQKDALFNLHVYAYSHDEKDYAAFEEFIKVPLGDRKARVELEKPNPDLVNARQGLLEGRNHPDDIDGMIKLLMRFHNVYYLDKGFKAWTKAETMLIRLLPISQKLHAMVKAKASQKQIDVLVAQIKRVNAEVTRSEDEFSFTLGEGARWLEGLVLRILLTLSLTIGTTSILITVSVSRGIERGINAIIDGADLIGQGNLSTRVKIYANDEIGMLAASFNHMAAGLERNITDLKETEEKLILAKKKAESSEKAKRIFLANMSHEIRTPMNAILGFAGLLQESDMDEEQRRYIDIIRQSGGNLLVILNDILDFSKIEAEKISFDSAPFHLRDMVSSTIELQAERATQKSIKLIAHFDDRIPSIIWGDAVRLNQILLNLISNAVKFTVEGEINIFVNLIEDKAEEALIAFVVKDTGIGICEDKQEKIFEVFEQASTATSSKFGGTGLGLSIVKKLVEMQGGRVSVKSMPGKGSVFSFTMAFKKEGSNDTQDKKTEISLVKHTDDLQQGENKRVLVVEDNPINSLLVTKVLKKQGYETDLAENGKVAIEKYEVNDYDIILMDLQMPEMDGYETTIHIRKLAGYKKNIPIIAMTAHTIKGEFERCIAIGMNNFISKPFQPNDLYEKMNALLQKG</sequence>
<dbReference type="Proteomes" id="UP000297248">
    <property type="component" value="Unassembled WGS sequence"/>
</dbReference>
<dbReference type="PRINTS" id="PR00344">
    <property type="entry name" value="BCTRLSENSOR"/>
</dbReference>
<comment type="caution">
    <text evidence="20">The sequence shown here is derived from an EMBL/GenBank/DDBJ whole genome shotgun (WGS) entry which is preliminary data.</text>
</comment>
<dbReference type="SUPFAM" id="SSF55874">
    <property type="entry name" value="ATPase domain of HSP90 chaperone/DNA topoisomerase II/histidine kinase"/>
    <property type="match status" value="1"/>
</dbReference>
<keyword evidence="6" id="KW-0547">Nucleotide-binding</keyword>
<evidence type="ECO:0000256" key="14">
    <source>
        <dbReference type="SAM" id="Phobius"/>
    </source>
</evidence>
<dbReference type="InterPro" id="IPR004358">
    <property type="entry name" value="Sig_transdc_His_kin-like_C"/>
</dbReference>
<organism evidence="20 21">
    <name type="scientific">Mucilaginibacter phyllosphaerae</name>
    <dbReference type="NCBI Taxonomy" id="1812349"/>
    <lineage>
        <taxon>Bacteria</taxon>
        <taxon>Pseudomonadati</taxon>
        <taxon>Bacteroidota</taxon>
        <taxon>Sphingobacteriia</taxon>
        <taxon>Sphingobacteriales</taxon>
        <taxon>Sphingobacteriaceae</taxon>
        <taxon>Mucilaginibacter</taxon>
    </lineage>
</organism>
<dbReference type="SMART" id="SM00304">
    <property type="entry name" value="HAMP"/>
    <property type="match status" value="1"/>
</dbReference>
<reference evidence="19 22" key="3">
    <citation type="submission" date="2020-08" db="EMBL/GenBank/DDBJ databases">
        <title>Genomic Encyclopedia of Type Strains, Phase IV (KMG-IV): sequencing the most valuable type-strain genomes for metagenomic binning, comparative biology and taxonomic classification.</title>
        <authorList>
            <person name="Goeker M."/>
        </authorList>
    </citation>
    <scope>NUCLEOTIDE SEQUENCE [LARGE SCALE GENOMIC DNA]</scope>
    <source>
        <strain evidence="19 22">DSM 100995</strain>
    </source>
</reference>
<feature type="domain" description="HAMP" evidence="18">
    <location>
        <begin position="236"/>
        <end position="288"/>
    </location>
</feature>
<evidence type="ECO:0000256" key="12">
    <source>
        <dbReference type="PROSITE-ProRule" id="PRU00169"/>
    </source>
</evidence>
<evidence type="ECO:0000256" key="13">
    <source>
        <dbReference type="SAM" id="Coils"/>
    </source>
</evidence>